<dbReference type="Pfam" id="PF00271">
    <property type="entry name" value="Helicase_C"/>
    <property type="match status" value="1"/>
</dbReference>
<reference evidence="15 16" key="1">
    <citation type="submission" date="2017-01" db="EMBL/GenBank/DDBJ databases">
        <authorList>
            <person name="Mah S.A."/>
            <person name="Swanson W.J."/>
            <person name="Moy G.W."/>
            <person name="Vacquier V.D."/>
        </authorList>
    </citation>
    <scope>NUCLEOTIDE SEQUENCE [LARGE SCALE GENOMIC DNA]</scope>
    <source>
        <strain evidence="15 16">GSMNP</strain>
    </source>
</reference>
<feature type="region of interest" description="Disordered" evidence="11">
    <location>
        <begin position="259"/>
        <end position="329"/>
    </location>
</feature>
<dbReference type="GO" id="GO:0005524">
    <property type="term" value="F:ATP binding"/>
    <property type="evidence" value="ECO:0007669"/>
    <property type="project" value="UniProtKB-KW"/>
</dbReference>
<feature type="short sequence motif" description="Q motif" evidence="10">
    <location>
        <begin position="577"/>
        <end position="605"/>
    </location>
</feature>
<evidence type="ECO:0000256" key="10">
    <source>
        <dbReference type="PROSITE-ProRule" id="PRU00552"/>
    </source>
</evidence>
<evidence type="ECO:0000256" key="5">
    <source>
        <dbReference type="ARBA" id="ARBA00022806"/>
    </source>
</evidence>
<dbReference type="CDD" id="cd17953">
    <property type="entry name" value="DEADc_DDX46"/>
    <property type="match status" value="1"/>
</dbReference>
<dbReference type="InterPro" id="IPR056149">
    <property type="entry name" value="PRP5/DDX46/KHDC4_KH"/>
</dbReference>
<feature type="compositionally biased region" description="Basic and acidic residues" evidence="11">
    <location>
        <begin position="25"/>
        <end position="34"/>
    </location>
</feature>
<feature type="compositionally biased region" description="Polar residues" evidence="11">
    <location>
        <begin position="229"/>
        <end position="240"/>
    </location>
</feature>
<dbReference type="PROSITE" id="PS51194">
    <property type="entry name" value="HELICASE_CTER"/>
    <property type="match status" value="1"/>
</dbReference>
<feature type="compositionally biased region" description="Acidic residues" evidence="11">
    <location>
        <begin position="1011"/>
        <end position="1028"/>
    </location>
</feature>
<evidence type="ECO:0000256" key="6">
    <source>
        <dbReference type="ARBA" id="ARBA00022840"/>
    </source>
</evidence>
<dbReference type="GO" id="GO:0008380">
    <property type="term" value="P:RNA splicing"/>
    <property type="evidence" value="ECO:0007669"/>
    <property type="project" value="UniProtKB-KW"/>
</dbReference>
<dbReference type="Proteomes" id="UP000187283">
    <property type="component" value="Unassembled WGS sequence"/>
</dbReference>
<comment type="similarity">
    <text evidence="9">Belongs to the DEAD box helicase family. DDX46/PRP5 subfamily.</text>
</comment>
<dbReference type="GO" id="GO:0003724">
    <property type="term" value="F:RNA helicase activity"/>
    <property type="evidence" value="ECO:0007669"/>
    <property type="project" value="UniProtKB-EC"/>
</dbReference>
<feature type="region of interest" description="Disordered" evidence="11">
    <location>
        <begin position="214"/>
        <end position="242"/>
    </location>
</feature>
<evidence type="ECO:0000256" key="11">
    <source>
        <dbReference type="SAM" id="MobiDB-lite"/>
    </source>
</evidence>
<dbReference type="InterPro" id="IPR014001">
    <property type="entry name" value="Helicase_ATP-bd"/>
</dbReference>
<feature type="compositionally biased region" description="Low complexity" evidence="11">
    <location>
        <begin position="276"/>
        <end position="286"/>
    </location>
</feature>
<keyword evidence="5 15" id="KW-0347">Helicase</keyword>
<feature type="domain" description="DEAD-box RNA helicase Q" evidence="14">
    <location>
        <begin position="577"/>
        <end position="605"/>
    </location>
</feature>
<dbReference type="Gene3D" id="3.40.50.300">
    <property type="entry name" value="P-loop containing nucleotide triphosphate hydrolases"/>
    <property type="match status" value="2"/>
</dbReference>
<evidence type="ECO:0000313" key="16">
    <source>
        <dbReference type="Proteomes" id="UP000187283"/>
    </source>
</evidence>
<feature type="region of interest" description="Disordered" evidence="11">
    <location>
        <begin position="1"/>
        <end position="66"/>
    </location>
</feature>
<keyword evidence="16" id="KW-1185">Reference proteome</keyword>
<dbReference type="GO" id="GO:0016787">
    <property type="term" value="F:hydrolase activity"/>
    <property type="evidence" value="ECO:0007669"/>
    <property type="project" value="UniProtKB-KW"/>
</dbReference>
<keyword evidence="4" id="KW-0378">Hydrolase</keyword>
<feature type="domain" description="Helicase ATP-binding" evidence="12">
    <location>
        <begin position="608"/>
        <end position="786"/>
    </location>
</feature>
<evidence type="ECO:0000256" key="8">
    <source>
        <dbReference type="ARBA" id="ARBA00023242"/>
    </source>
</evidence>
<keyword evidence="3" id="KW-0547">Nucleotide-binding</keyword>
<dbReference type="InterPro" id="IPR027417">
    <property type="entry name" value="P-loop_NTPase"/>
</dbReference>
<dbReference type="EC" id="3.6.4.13" evidence="2"/>
<comment type="subcellular location">
    <subcellularLocation>
        <location evidence="1">Nucleus</location>
    </subcellularLocation>
</comment>
<comment type="caution">
    <text evidence="15">The sequence shown here is derived from an EMBL/GenBank/DDBJ whole genome shotgun (WGS) entry which is preliminary data.</text>
</comment>
<dbReference type="SMART" id="SM00490">
    <property type="entry name" value="HELICc"/>
    <property type="match status" value="1"/>
</dbReference>
<dbReference type="InterPro" id="IPR001650">
    <property type="entry name" value="Helicase_C-like"/>
</dbReference>
<dbReference type="InterPro" id="IPR011545">
    <property type="entry name" value="DEAD/DEAH_box_helicase_dom"/>
</dbReference>
<dbReference type="InterPro" id="IPR014014">
    <property type="entry name" value="RNA_helicase_DEAD_Q_motif"/>
</dbReference>
<dbReference type="PROSITE" id="PS00039">
    <property type="entry name" value="DEAD_ATP_HELICASE"/>
    <property type="match status" value="1"/>
</dbReference>
<keyword evidence="8" id="KW-0539">Nucleus</keyword>
<feature type="region of interest" description="Disordered" evidence="11">
    <location>
        <begin position="1009"/>
        <end position="1029"/>
    </location>
</feature>
<dbReference type="OrthoDB" id="196131at2759"/>
<proteinExistence type="inferred from homology"/>
<evidence type="ECO:0000313" key="15">
    <source>
        <dbReference type="EMBL" id="OMJ09855.1"/>
    </source>
</evidence>
<keyword evidence="6" id="KW-0067">ATP-binding</keyword>
<dbReference type="STRING" id="133412.A0A1R1X5E1"/>
<dbReference type="PROSITE" id="PS51192">
    <property type="entry name" value="HELICASE_ATP_BIND_1"/>
    <property type="match status" value="1"/>
</dbReference>
<dbReference type="GO" id="GO:0003676">
    <property type="term" value="F:nucleic acid binding"/>
    <property type="evidence" value="ECO:0007669"/>
    <property type="project" value="InterPro"/>
</dbReference>
<protein>
    <recommendedName>
        <fullName evidence="2">RNA helicase</fullName>
        <ecNumber evidence="2">3.6.4.13</ecNumber>
    </recommendedName>
</protein>
<dbReference type="CDD" id="cd18787">
    <property type="entry name" value="SF2_C_DEAD"/>
    <property type="match status" value="1"/>
</dbReference>
<dbReference type="PANTHER" id="PTHR47958">
    <property type="entry name" value="ATP-DEPENDENT RNA HELICASE DBP3"/>
    <property type="match status" value="1"/>
</dbReference>
<feature type="domain" description="Helicase C-terminal" evidence="13">
    <location>
        <begin position="813"/>
        <end position="961"/>
    </location>
</feature>
<dbReference type="SMART" id="SM00487">
    <property type="entry name" value="DEXDc"/>
    <property type="match status" value="1"/>
</dbReference>
<feature type="region of interest" description="Disordered" evidence="11">
    <location>
        <begin position="1180"/>
        <end position="1205"/>
    </location>
</feature>
<dbReference type="Pfam" id="PF23469">
    <property type="entry name" value="KH_12"/>
    <property type="match status" value="1"/>
</dbReference>
<evidence type="ECO:0000259" key="12">
    <source>
        <dbReference type="PROSITE" id="PS51192"/>
    </source>
</evidence>
<evidence type="ECO:0000256" key="7">
    <source>
        <dbReference type="ARBA" id="ARBA00023187"/>
    </source>
</evidence>
<feature type="region of interest" description="Disordered" evidence="11">
    <location>
        <begin position="411"/>
        <end position="437"/>
    </location>
</feature>
<evidence type="ECO:0000256" key="1">
    <source>
        <dbReference type="ARBA" id="ARBA00004123"/>
    </source>
</evidence>
<sequence length="1255" mass="138484">MSRDHSRFSSRSSASVKRRHSSRSRSKDLYDNIREPSANNNNNNRSRLYDDSPPINGDHSVSKKVREKKFDYNSLEVNPKRVKLNDSSPSLDRFSLLDVNQNENKNDPNCIINSFVSSQNPLNNNEAINNTPISPFGKAIQNNLSLSIDTLTPSRKDFKSATNTNFPATNGKTFTDNSLSNSPKIENNLTETEIKALKRRERLELWKKKKVNNEIDSNNSPAISPLPISDSNSLDISNEIDSPDKAQIRRMKAMLWVAKKKNSEDSQPEEISLQNSSPISSWSKVSPNDLASTNKPTSLQTNGNSSQSIRNKNFNSLKPSQFSSNSTQKKDSKIGFAKISFGIKNKANPTNINLGAAKPFPKKQIFGIKTNTNIFSNPLDKGIESPIKLKHVDAFDPSIDTQPSRIFNPSLPRHSGSLENALIPDSQPEAIVPNPSLDEDEIDSLDAYLQALDESVTENSKLENSENNISHNNGTNTSNGSKLSLSTNGAFSADADADADDGIPDNPEKILEMAARRIKKKDIISVDHSLILYENFKKEFYIEPTELQQMTDDDLEALREDLDGIKIRGQNCPKPAIKWTYFGLPSLCIQTIKRLDFKKPTPIQAQAIPAILQGRDVIGVAKTGSGKTLAFLLPMIRHIKAQRPLESMEGPIGMIMTPTRELAVQIARECRTFAKPLGLRTICAYGGSPIKEQIGEFKRGAEIVVCTPGRMIDLLSANSGRVTNLKRVTFLVLDEADRMFDMGFEPQVMKIVQNVRPSRQTLLFSATFPRQMEALARKILKKPLEISIGGRAIVSPDIEQKIQILDFDEKFINLLEVLGATYNENPDSIALVFVERQEAADNLFKDLLKKGYVCNSLHGGKDQADRDQTILDFKNGVFNLLVATSVAARGLDVKKLNLVVNYDCPNHLEDYIHRVGRTGRAGNKGTAVTFITRDQGRYAVEIVKVLQCSGVTVPTELQDLSNSFLESVKSGQVKYYNEGSSGGFGGKGLEKLDVDREAVKKIQRLTFGVEGDQDEDEDESALEFDDENPSQAVAKALTSEKKATKPKESIDPLVLAAMKAAQKIVKKFEENPGSPTKNSNPIKSALDEVNAEFGYVQGSQNVVSNDDIHSAEYFAEIEINDFPQKSRWKVTNRDTLAQITESTGAAITVRGIYIPIGKPFGSSAGSNNLITASANEGPAISALPKSSSSSSTSTQRASTNPERKLYLRIEGNSEIGVESAKAEIKRILAETTMQSIELENRQGTSNQSTGRYSVL</sequence>
<dbReference type="GO" id="GO:0005634">
    <property type="term" value="C:nucleus"/>
    <property type="evidence" value="ECO:0007669"/>
    <property type="project" value="UniProtKB-SubCell"/>
</dbReference>
<keyword evidence="7" id="KW-0508">mRNA splicing</keyword>
<dbReference type="AlphaFoldDB" id="A0A1R1X5E1"/>
<dbReference type="PROSITE" id="PS51195">
    <property type="entry name" value="Q_MOTIF"/>
    <property type="match status" value="1"/>
</dbReference>
<name>A0A1R1X5E1_9FUNG</name>
<evidence type="ECO:0000259" key="13">
    <source>
        <dbReference type="PROSITE" id="PS51194"/>
    </source>
</evidence>
<keyword evidence="7" id="KW-0507">mRNA processing</keyword>
<dbReference type="InterPro" id="IPR000629">
    <property type="entry name" value="RNA-helicase_DEAD-box_CS"/>
</dbReference>
<dbReference type="EMBL" id="LSSN01005286">
    <property type="protein sequence ID" value="OMJ09855.1"/>
    <property type="molecule type" value="Genomic_DNA"/>
</dbReference>
<evidence type="ECO:0000259" key="14">
    <source>
        <dbReference type="PROSITE" id="PS51195"/>
    </source>
</evidence>
<dbReference type="SUPFAM" id="SSF52540">
    <property type="entry name" value="P-loop containing nucleoside triphosphate hydrolases"/>
    <property type="match status" value="2"/>
</dbReference>
<feature type="region of interest" description="Disordered" evidence="11">
    <location>
        <begin position="457"/>
        <end position="481"/>
    </location>
</feature>
<feature type="compositionally biased region" description="Polar residues" evidence="11">
    <location>
        <begin position="289"/>
        <end position="327"/>
    </location>
</feature>
<organism evidence="15 16">
    <name type="scientific">Smittium culicis</name>
    <dbReference type="NCBI Taxonomy" id="133412"/>
    <lineage>
        <taxon>Eukaryota</taxon>
        <taxon>Fungi</taxon>
        <taxon>Fungi incertae sedis</taxon>
        <taxon>Zoopagomycota</taxon>
        <taxon>Kickxellomycotina</taxon>
        <taxon>Harpellomycetes</taxon>
        <taxon>Harpellales</taxon>
        <taxon>Legeriomycetaceae</taxon>
        <taxon>Smittium</taxon>
    </lineage>
</organism>
<feature type="compositionally biased region" description="Low complexity" evidence="11">
    <location>
        <begin position="465"/>
        <end position="481"/>
    </location>
</feature>
<accession>A0A1R1X5E1</accession>
<evidence type="ECO:0000256" key="3">
    <source>
        <dbReference type="ARBA" id="ARBA00022741"/>
    </source>
</evidence>
<evidence type="ECO:0000256" key="2">
    <source>
        <dbReference type="ARBA" id="ARBA00012552"/>
    </source>
</evidence>
<evidence type="ECO:0000256" key="4">
    <source>
        <dbReference type="ARBA" id="ARBA00022801"/>
    </source>
</evidence>
<dbReference type="Pfam" id="PF00270">
    <property type="entry name" value="DEAD"/>
    <property type="match status" value="1"/>
</dbReference>
<evidence type="ECO:0000256" key="9">
    <source>
        <dbReference type="ARBA" id="ARBA00038511"/>
    </source>
</evidence>
<gene>
    <name evidence="15" type="ORF">AYI70_g10682</name>
</gene>
<dbReference type="FunFam" id="3.40.50.300:FF:000079">
    <property type="entry name" value="probable ATP-dependent RNA helicase DDX17"/>
    <property type="match status" value="1"/>
</dbReference>